<dbReference type="EnsemblPlants" id="EMT03485">
    <property type="protein sequence ID" value="EMT03485"/>
    <property type="gene ID" value="F775_23359"/>
</dbReference>
<dbReference type="SUPFAM" id="SSF81383">
    <property type="entry name" value="F-box domain"/>
    <property type="match status" value="1"/>
</dbReference>
<dbReference type="InterPro" id="IPR036047">
    <property type="entry name" value="F-box-like_dom_sf"/>
</dbReference>
<proteinExistence type="predicted"/>
<feature type="domain" description="F-box" evidence="2">
    <location>
        <begin position="44"/>
        <end position="72"/>
    </location>
</feature>
<dbReference type="Pfam" id="PF00646">
    <property type="entry name" value="F-box"/>
    <property type="match status" value="1"/>
</dbReference>
<dbReference type="InterPro" id="IPR001810">
    <property type="entry name" value="F-box_dom"/>
</dbReference>
<dbReference type="AlphaFoldDB" id="R7W1U2"/>
<evidence type="ECO:0000313" key="3">
    <source>
        <dbReference type="EnsemblPlants" id="EMT03485"/>
    </source>
</evidence>
<evidence type="ECO:0000259" key="2">
    <source>
        <dbReference type="Pfam" id="PF00646"/>
    </source>
</evidence>
<accession>R7W1U2</accession>
<sequence>MGNPWSLELPSSCFPPFGRTCNEETTTEVNPEEGIPDAVVNSISLPVDIILEVLTRLPVKTLRRFRFRCVSKVPTATLSQASLELRVIDTADGNFLKVVKDVKSAKLMRIRLDLVFVDQGVHGARVIDLATGRVLTVGGEASIQYPKADTNGIPHDFMHAEFCHSNFGRATPARPVRTRSSVSGTPSRRLAMARSARLPQ</sequence>
<evidence type="ECO:0000256" key="1">
    <source>
        <dbReference type="SAM" id="MobiDB-lite"/>
    </source>
</evidence>
<organism evidence="3">
    <name type="scientific">Aegilops tauschii</name>
    <name type="common">Tausch's goatgrass</name>
    <name type="synonym">Aegilops squarrosa</name>
    <dbReference type="NCBI Taxonomy" id="37682"/>
    <lineage>
        <taxon>Eukaryota</taxon>
        <taxon>Viridiplantae</taxon>
        <taxon>Streptophyta</taxon>
        <taxon>Embryophyta</taxon>
        <taxon>Tracheophyta</taxon>
        <taxon>Spermatophyta</taxon>
        <taxon>Magnoliopsida</taxon>
        <taxon>Liliopsida</taxon>
        <taxon>Poales</taxon>
        <taxon>Poaceae</taxon>
        <taxon>BOP clade</taxon>
        <taxon>Pooideae</taxon>
        <taxon>Triticodae</taxon>
        <taxon>Triticeae</taxon>
        <taxon>Triticinae</taxon>
        <taxon>Aegilops</taxon>
    </lineage>
</organism>
<protein>
    <recommendedName>
        <fullName evidence="2">F-box domain-containing protein</fullName>
    </recommendedName>
</protein>
<feature type="region of interest" description="Disordered" evidence="1">
    <location>
        <begin position="171"/>
        <end position="200"/>
    </location>
</feature>
<reference evidence="3" key="1">
    <citation type="submission" date="2015-06" db="UniProtKB">
        <authorList>
            <consortium name="EnsemblPlants"/>
        </authorList>
    </citation>
    <scope>IDENTIFICATION</scope>
</reference>
<feature type="compositionally biased region" description="Low complexity" evidence="1">
    <location>
        <begin position="187"/>
        <end position="200"/>
    </location>
</feature>
<name>R7W1U2_AEGTA</name>